<feature type="short sequence motif" description="DGA/G" evidence="4">
    <location>
        <begin position="209"/>
        <end position="211"/>
    </location>
</feature>
<dbReference type="PANTHER" id="PTHR24185:SF1">
    <property type="entry name" value="CALCIUM-INDEPENDENT PHOSPHOLIPASE A2-GAMMA"/>
    <property type="match status" value="1"/>
</dbReference>
<dbReference type="AlphaFoldDB" id="A0A5B8VDE6"/>
<protein>
    <submittedName>
        <fullName evidence="6">Patatin</fullName>
    </submittedName>
</protein>
<proteinExistence type="predicted"/>
<feature type="short sequence motif" description="GXGXXG" evidence="4">
    <location>
        <begin position="21"/>
        <end position="26"/>
    </location>
</feature>
<dbReference type="InterPro" id="IPR016035">
    <property type="entry name" value="Acyl_Trfase/lysoPLipase"/>
</dbReference>
<dbReference type="PROSITE" id="PS51635">
    <property type="entry name" value="PNPLA"/>
    <property type="match status" value="1"/>
</dbReference>
<gene>
    <name evidence="6" type="ORF">FRZ67_20455</name>
</gene>
<dbReference type="EMBL" id="CP042435">
    <property type="protein sequence ID" value="QEC69557.1"/>
    <property type="molecule type" value="Genomic_DNA"/>
</dbReference>
<dbReference type="GO" id="GO:0006631">
    <property type="term" value="P:fatty acid metabolic process"/>
    <property type="evidence" value="ECO:0007669"/>
    <property type="project" value="TreeGrafter"/>
</dbReference>
<dbReference type="OrthoDB" id="9807112at2"/>
<evidence type="ECO:0000259" key="5">
    <source>
        <dbReference type="PROSITE" id="PS51635"/>
    </source>
</evidence>
<keyword evidence="7" id="KW-1185">Reference proteome</keyword>
<dbReference type="Gene3D" id="3.40.1090.10">
    <property type="entry name" value="Cytosolic phospholipase A2 catalytic domain"/>
    <property type="match status" value="1"/>
</dbReference>
<dbReference type="InterPro" id="IPR002641">
    <property type="entry name" value="PNPLA_dom"/>
</dbReference>
<feature type="short sequence motif" description="GXSXG" evidence="4">
    <location>
        <begin position="61"/>
        <end position="65"/>
    </location>
</feature>
<dbReference type="PANTHER" id="PTHR24185">
    <property type="entry name" value="CALCIUM-INDEPENDENT PHOSPHOLIPASE A2-GAMMA"/>
    <property type="match status" value="1"/>
</dbReference>
<dbReference type="Pfam" id="PF01734">
    <property type="entry name" value="Patatin"/>
    <property type="match status" value="1"/>
</dbReference>
<feature type="active site" description="Nucleophile" evidence="4">
    <location>
        <position position="63"/>
    </location>
</feature>
<evidence type="ECO:0000256" key="1">
    <source>
        <dbReference type="ARBA" id="ARBA00022801"/>
    </source>
</evidence>
<dbReference type="GO" id="GO:0004620">
    <property type="term" value="F:phospholipase activity"/>
    <property type="evidence" value="ECO:0007669"/>
    <property type="project" value="TreeGrafter"/>
</dbReference>
<dbReference type="KEGG" id="pgin:FRZ67_20455"/>
<dbReference type="RefSeq" id="WP_147192433.1">
    <property type="nucleotide sequence ID" value="NZ_CP042435.1"/>
</dbReference>
<dbReference type="Proteomes" id="UP000321533">
    <property type="component" value="Chromosome"/>
</dbReference>
<feature type="active site" description="Proton acceptor" evidence="4">
    <location>
        <position position="209"/>
    </location>
</feature>
<reference evidence="6 7" key="1">
    <citation type="journal article" date="2016" name="Int. J. Syst. Evol. Microbiol.">
        <title>Panacibacter ginsenosidivorans gen. nov., sp. nov., with ginsenoside converting activity isolated from soil of a ginseng field.</title>
        <authorList>
            <person name="Siddiqi M.Z."/>
            <person name="Muhammad Shafi S."/>
            <person name="Choi K.D."/>
            <person name="Im W.T."/>
        </authorList>
    </citation>
    <scope>NUCLEOTIDE SEQUENCE [LARGE SCALE GENOMIC DNA]</scope>
    <source>
        <strain evidence="6 7">Gsoil1550</strain>
    </source>
</reference>
<dbReference type="SUPFAM" id="SSF52151">
    <property type="entry name" value="FabD/lysophospholipase-like"/>
    <property type="match status" value="1"/>
</dbReference>
<keyword evidence="1 4" id="KW-0378">Hydrolase</keyword>
<evidence type="ECO:0000313" key="6">
    <source>
        <dbReference type="EMBL" id="QEC69557.1"/>
    </source>
</evidence>
<dbReference type="GO" id="GO:0016020">
    <property type="term" value="C:membrane"/>
    <property type="evidence" value="ECO:0007669"/>
    <property type="project" value="TreeGrafter"/>
</dbReference>
<evidence type="ECO:0000313" key="7">
    <source>
        <dbReference type="Proteomes" id="UP000321533"/>
    </source>
</evidence>
<name>A0A5B8VDE6_9BACT</name>
<keyword evidence="2 4" id="KW-0442">Lipid degradation</keyword>
<feature type="domain" description="PNPLA" evidence="5">
    <location>
        <begin position="17"/>
        <end position="224"/>
    </location>
</feature>
<dbReference type="GO" id="GO:0016042">
    <property type="term" value="P:lipid catabolic process"/>
    <property type="evidence" value="ECO:0007669"/>
    <property type="project" value="UniProtKB-UniRule"/>
</dbReference>
<evidence type="ECO:0000256" key="2">
    <source>
        <dbReference type="ARBA" id="ARBA00022963"/>
    </source>
</evidence>
<organism evidence="6 7">
    <name type="scientific">Panacibacter ginsenosidivorans</name>
    <dbReference type="NCBI Taxonomy" id="1813871"/>
    <lineage>
        <taxon>Bacteria</taxon>
        <taxon>Pseudomonadati</taxon>
        <taxon>Bacteroidota</taxon>
        <taxon>Chitinophagia</taxon>
        <taxon>Chitinophagales</taxon>
        <taxon>Chitinophagaceae</taxon>
        <taxon>Panacibacter</taxon>
    </lineage>
</organism>
<evidence type="ECO:0000256" key="3">
    <source>
        <dbReference type="ARBA" id="ARBA00023098"/>
    </source>
</evidence>
<accession>A0A5B8VDE6</accession>
<sequence length="388" mass="43508">MTLQEHLSNKTAPKRMLALDGGGIRGALSLGYLQRIENILRKQNGNDKNFRLSDYFDLIGGTSTGSIIASCLAIGMSVDEIKNMYMDLGAQIFAKKYKWWKIFQIDDLIKAAYNEKPLEEQLQKVFGDITLGDADRIKTGLCIVAKRADTNSVWPLINHPGGRYYNSADGMNKDIPLWKAVRASSAAPSYFLPQIIDVGGGLSQAAFVDGGVSMHNNASMQLLMVATLQGFPFKWKWGADNLLLVSVGTGMSRWKEIPENVKKNNILKWAQQLPDMFMQDASWNNQILLQWFSNSPTAWEIDGEIGKLENDYIGNVKKDGGLLTYLRYNTWLDADTLNPLMNKTYTQKEIDGLVEMSNADSRFELYDIGSKCAAKEVKDEHFADTFKL</sequence>
<keyword evidence="3 4" id="KW-0443">Lipid metabolism</keyword>
<evidence type="ECO:0000256" key="4">
    <source>
        <dbReference type="PROSITE-ProRule" id="PRU01161"/>
    </source>
</evidence>